<dbReference type="HOGENOM" id="CLU_027070_7_0_10"/>
<keyword evidence="4" id="KW-0133">Cell shape</keyword>
<evidence type="ECO:0000256" key="6">
    <source>
        <dbReference type="ARBA" id="ARBA00023316"/>
    </source>
</evidence>
<dbReference type="AlphaFoldDB" id="B3ENQ3"/>
<comment type="similarity">
    <text evidence="1 9">Belongs to the peptidase S11 family.</text>
</comment>
<reference evidence="12" key="1">
    <citation type="submission" date="2008-06" db="EMBL/GenBank/DDBJ databases">
        <title>Complete sequence of Chlorobium phaeobacteroides BS1.</title>
        <authorList>
            <consortium name="US DOE Joint Genome Institute"/>
            <person name="Lucas S."/>
            <person name="Copeland A."/>
            <person name="Lapidus A."/>
            <person name="Glavina del Rio T."/>
            <person name="Dalin E."/>
            <person name="Tice H."/>
            <person name="Bruce D."/>
            <person name="Goodwin L."/>
            <person name="Pitluck S."/>
            <person name="Schmutz J."/>
            <person name="Larimer F."/>
            <person name="Land M."/>
            <person name="Hauser L."/>
            <person name="Kyrpides N."/>
            <person name="Ovchinnikova G."/>
            <person name="Li T."/>
            <person name="Liu Z."/>
            <person name="Zhao F."/>
            <person name="Overmann J."/>
            <person name="Bryant D.A."/>
            <person name="Richardson P."/>
        </authorList>
    </citation>
    <scope>NUCLEOTIDE SEQUENCE [LARGE SCALE GENOMIC DNA]</scope>
    <source>
        <strain evidence="12">BS1</strain>
    </source>
</reference>
<dbReference type="GO" id="GO:0008360">
    <property type="term" value="P:regulation of cell shape"/>
    <property type="evidence" value="ECO:0007669"/>
    <property type="project" value="UniProtKB-KW"/>
</dbReference>
<feature type="binding site" evidence="8">
    <location>
        <position position="230"/>
    </location>
    <ligand>
        <name>substrate</name>
    </ligand>
</feature>
<dbReference type="MEROPS" id="S11.004"/>
<keyword evidence="12" id="KW-0121">Carboxypeptidase</keyword>
<evidence type="ECO:0000313" key="12">
    <source>
        <dbReference type="EMBL" id="ACE05142.1"/>
    </source>
</evidence>
<keyword evidence="5" id="KW-0573">Peptidoglycan synthesis</keyword>
<dbReference type="GO" id="GO:0071555">
    <property type="term" value="P:cell wall organization"/>
    <property type="evidence" value="ECO:0007669"/>
    <property type="project" value="UniProtKB-KW"/>
</dbReference>
<accession>B3ENQ3</accession>
<dbReference type="EC" id="3.4.16.4" evidence="12"/>
<feature type="signal peptide" evidence="10">
    <location>
        <begin position="1"/>
        <end position="23"/>
    </location>
</feature>
<evidence type="ECO:0000256" key="1">
    <source>
        <dbReference type="ARBA" id="ARBA00007164"/>
    </source>
</evidence>
<keyword evidence="2 10" id="KW-0732">Signal</keyword>
<evidence type="ECO:0000256" key="4">
    <source>
        <dbReference type="ARBA" id="ARBA00022960"/>
    </source>
</evidence>
<feature type="chain" id="PRO_5002787898" evidence="10">
    <location>
        <begin position="24"/>
        <end position="307"/>
    </location>
</feature>
<keyword evidence="6" id="KW-0961">Cell wall biogenesis/degradation</keyword>
<sequence length="307" mass="34188">MRSLRVFALLSLLILAFQPGSYAGSATQPDTLDFEQEINSYILKDIGTSEILMSKNTGKRIQPASLTKILTSIMAIESGKLGDYVVIPKEATVVEPTKAGFQAGERIRLVDLVKASMVRSSNDAAFAISIYLGGSVQGFARMMNRKARKIGMRNSNFTNPAGFDRDLYAGHYSTARDLLRLSEYAIGNEIFNRIAALDSISFFEQNTRKKYTLKSSNKLLGKYQYAVGIKTGYTMKAGRCLIARAKKGEKDMVLVMLKAGRKRWALAEQMFEKGFSMRQRDRISDYPVTQQEAAKPLMLLGNELQGK</sequence>
<dbReference type="Gene3D" id="3.40.710.10">
    <property type="entry name" value="DD-peptidase/beta-lactamase superfamily"/>
    <property type="match status" value="1"/>
</dbReference>
<dbReference type="GO" id="GO:0009252">
    <property type="term" value="P:peptidoglycan biosynthetic process"/>
    <property type="evidence" value="ECO:0007669"/>
    <property type="project" value="UniProtKB-KW"/>
</dbReference>
<dbReference type="KEGG" id="cpb:Cphamn1_2237"/>
<evidence type="ECO:0000256" key="3">
    <source>
        <dbReference type="ARBA" id="ARBA00022801"/>
    </source>
</evidence>
<proteinExistence type="inferred from homology"/>
<keyword evidence="3 12" id="KW-0378">Hydrolase</keyword>
<feature type="domain" description="Peptidase S11 D-alanyl-D-alanine carboxypeptidase A N-terminal" evidence="11">
    <location>
        <begin position="35"/>
        <end position="259"/>
    </location>
</feature>
<dbReference type="STRING" id="331678.Cphamn1_2237"/>
<organism evidence="12">
    <name type="scientific">Chlorobium phaeobacteroides (strain BS1)</name>
    <dbReference type="NCBI Taxonomy" id="331678"/>
    <lineage>
        <taxon>Bacteria</taxon>
        <taxon>Pseudomonadati</taxon>
        <taxon>Chlorobiota</taxon>
        <taxon>Chlorobiia</taxon>
        <taxon>Chlorobiales</taxon>
        <taxon>Chlorobiaceae</taxon>
        <taxon>Chlorobium/Pelodictyon group</taxon>
        <taxon>Chlorobium</taxon>
    </lineage>
</organism>
<dbReference type="PANTHER" id="PTHR21581">
    <property type="entry name" value="D-ALANYL-D-ALANINE CARBOXYPEPTIDASE"/>
    <property type="match status" value="1"/>
</dbReference>
<evidence type="ECO:0000259" key="11">
    <source>
        <dbReference type="Pfam" id="PF00768"/>
    </source>
</evidence>
<feature type="active site" evidence="7">
    <location>
        <position position="120"/>
    </location>
</feature>
<evidence type="ECO:0000256" key="5">
    <source>
        <dbReference type="ARBA" id="ARBA00022984"/>
    </source>
</evidence>
<protein>
    <submittedName>
        <fullName evidence="12">Serine-type D-Ala-D-Ala carboxypeptidase</fullName>
        <ecNumber evidence="12">3.4.16.4</ecNumber>
    </submittedName>
</protein>
<dbReference type="InterPro" id="IPR001967">
    <property type="entry name" value="Peptidase_S11_N"/>
</dbReference>
<dbReference type="EMBL" id="CP001101">
    <property type="protein sequence ID" value="ACE05142.1"/>
    <property type="molecule type" value="Genomic_DNA"/>
</dbReference>
<keyword evidence="12" id="KW-0645">Protease</keyword>
<dbReference type="eggNOG" id="COG1686">
    <property type="taxonomic scope" value="Bacteria"/>
</dbReference>
<name>B3ENQ3_CHLPB</name>
<dbReference type="GO" id="GO:0006508">
    <property type="term" value="P:proteolysis"/>
    <property type="evidence" value="ECO:0007669"/>
    <property type="project" value="InterPro"/>
</dbReference>
<dbReference type="SUPFAM" id="SSF56601">
    <property type="entry name" value="beta-lactamase/transpeptidase-like"/>
    <property type="match status" value="1"/>
</dbReference>
<feature type="active site" description="Acyl-ester intermediate" evidence="7">
    <location>
        <position position="65"/>
    </location>
</feature>
<dbReference type="Pfam" id="PF00768">
    <property type="entry name" value="Peptidase_S11"/>
    <property type="match status" value="1"/>
</dbReference>
<dbReference type="InterPro" id="IPR012338">
    <property type="entry name" value="Beta-lactam/transpept-like"/>
</dbReference>
<evidence type="ECO:0000256" key="8">
    <source>
        <dbReference type="PIRSR" id="PIRSR618044-2"/>
    </source>
</evidence>
<evidence type="ECO:0000256" key="9">
    <source>
        <dbReference type="RuleBase" id="RU004016"/>
    </source>
</evidence>
<evidence type="ECO:0000256" key="7">
    <source>
        <dbReference type="PIRSR" id="PIRSR618044-1"/>
    </source>
</evidence>
<gene>
    <name evidence="12" type="ordered locus">Cphamn1_2237</name>
</gene>
<evidence type="ECO:0000256" key="2">
    <source>
        <dbReference type="ARBA" id="ARBA00022729"/>
    </source>
</evidence>
<evidence type="ECO:0000256" key="10">
    <source>
        <dbReference type="SAM" id="SignalP"/>
    </source>
</evidence>
<dbReference type="GO" id="GO:0009002">
    <property type="term" value="F:serine-type D-Ala-D-Ala carboxypeptidase activity"/>
    <property type="evidence" value="ECO:0007669"/>
    <property type="project" value="UniProtKB-EC"/>
</dbReference>
<feature type="active site" description="Proton acceptor" evidence="7">
    <location>
        <position position="68"/>
    </location>
</feature>
<dbReference type="PANTHER" id="PTHR21581:SF33">
    <property type="entry name" value="D-ALANYL-D-ALANINE CARBOXYPEPTIDASE DACB"/>
    <property type="match status" value="1"/>
</dbReference>
<dbReference type="InterPro" id="IPR018044">
    <property type="entry name" value="Peptidase_S11"/>
</dbReference>
<dbReference type="OrthoDB" id="9791132at2"/>
<dbReference type="PRINTS" id="PR00725">
    <property type="entry name" value="DADACBPTASE1"/>
</dbReference>